<dbReference type="Pfam" id="PF17853">
    <property type="entry name" value="GGDEF_2"/>
    <property type="match status" value="1"/>
</dbReference>
<organism evidence="4 5">
    <name type="scientific">Rhodococcus antarcticus</name>
    <dbReference type="NCBI Taxonomy" id="2987751"/>
    <lineage>
        <taxon>Bacteria</taxon>
        <taxon>Bacillati</taxon>
        <taxon>Actinomycetota</taxon>
        <taxon>Actinomycetes</taxon>
        <taxon>Mycobacteriales</taxon>
        <taxon>Nocardiaceae</taxon>
        <taxon>Rhodococcus</taxon>
    </lineage>
</organism>
<dbReference type="PANTHER" id="PTHR33744">
    <property type="entry name" value="CARBOHYDRATE DIACID REGULATOR"/>
    <property type="match status" value="1"/>
</dbReference>
<reference evidence="4" key="1">
    <citation type="submission" date="2022-10" db="EMBL/GenBank/DDBJ databases">
        <title>Rhodococcus sp.75.</title>
        <authorList>
            <person name="Sun M."/>
        </authorList>
    </citation>
    <scope>NUCLEOTIDE SEQUENCE</scope>
    <source>
        <strain evidence="4">75</strain>
    </source>
</reference>
<dbReference type="InterPro" id="IPR042070">
    <property type="entry name" value="PucR_C-HTH_sf"/>
</dbReference>
<dbReference type="Gene3D" id="1.10.10.2840">
    <property type="entry name" value="PucR C-terminal helix-turn-helix domain"/>
    <property type="match status" value="1"/>
</dbReference>
<protein>
    <submittedName>
        <fullName evidence="4">Helix-turn-helix domain-containing protein</fullName>
    </submittedName>
</protein>
<name>A0ABY6NWT5_9NOCA</name>
<evidence type="ECO:0000313" key="4">
    <source>
        <dbReference type="EMBL" id="UZJ23486.1"/>
    </source>
</evidence>
<gene>
    <name evidence="4" type="ORF">RHODO2019_09590</name>
</gene>
<accession>A0ABY6NWT5</accession>
<comment type="similarity">
    <text evidence="1">Belongs to the CdaR family.</text>
</comment>
<dbReference type="InterPro" id="IPR041522">
    <property type="entry name" value="CdaR_GGDEF"/>
</dbReference>
<dbReference type="Pfam" id="PF13556">
    <property type="entry name" value="HTH_30"/>
    <property type="match status" value="1"/>
</dbReference>
<evidence type="ECO:0000313" key="5">
    <source>
        <dbReference type="Proteomes" id="UP001164965"/>
    </source>
</evidence>
<proteinExistence type="inferred from homology"/>
<evidence type="ECO:0000259" key="2">
    <source>
        <dbReference type="Pfam" id="PF13556"/>
    </source>
</evidence>
<dbReference type="Proteomes" id="UP001164965">
    <property type="component" value="Chromosome"/>
</dbReference>
<evidence type="ECO:0000256" key="1">
    <source>
        <dbReference type="ARBA" id="ARBA00006754"/>
    </source>
</evidence>
<sequence>MDPDAVRAVAEGAADDAGGVDPGLLGDFLPIVVEAASSGRRLRRGELTACGERGSAAALAGVPLRALIDLYLSACWRLWEVLDVVAEGDAVRVRAAGLAVLRAADDAVAALAEGFQLARNDLSRQQESTRRELFDTLLAGGPDAAAVTGRAADLGLDLTSPHAVLVARHERTFDDPSTTSVPRRLERALAGGHGDANPVVAVKNGLLVCIFAAPDTAAVALVGQRLARVLLQALPGGAAGRTWQAAVGRTLAGATSVRVSYEQACSALDLAERLRLETPVVDAAELVVYQVLLRDRAAVDELVTTVLGPLATARGGAGPLLETLDAYYATGGVSTATAARLHLSVRAVTYRLQRVRELLGADPTDPAQRFTMHAAVLAARLLRWPDVPLEQA</sequence>
<dbReference type="RefSeq" id="WP_265381593.1">
    <property type="nucleotide sequence ID" value="NZ_CP110615.1"/>
</dbReference>
<feature type="domain" description="PucR C-terminal helix-turn-helix" evidence="2">
    <location>
        <begin position="320"/>
        <end position="378"/>
    </location>
</feature>
<dbReference type="EMBL" id="CP110615">
    <property type="protein sequence ID" value="UZJ23486.1"/>
    <property type="molecule type" value="Genomic_DNA"/>
</dbReference>
<dbReference type="InterPro" id="IPR025736">
    <property type="entry name" value="PucR_C-HTH_dom"/>
</dbReference>
<feature type="domain" description="CdaR GGDEF-like" evidence="3">
    <location>
        <begin position="140"/>
        <end position="270"/>
    </location>
</feature>
<keyword evidence="5" id="KW-1185">Reference proteome</keyword>
<evidence type="ECO:0000259" key="3">
    <source>
        <dbReference type="Pfam" id="PF17853"/>
    </source>
</evidence>
<dbReference type="PANTHER" id="PTHR33744:SF1">
    <property type="entry name" value="DNA-BINDING TRANSCRIPTIONAL ACTIVATOR ADER"/>
    <property type="match status" value="1"/>
</dbReference>
<dbReference type="InterPro" id="IPR051448">
    <property type="entry name" value="CdaR-like_regulators"/>
</dbReference>